<keyword evidence="2" id="KW-1185">Reference proteome</keyword>
<sequence length="177" mass="20123">MVSELHIAGYQLLRVMPYLSSSGAYWRLEIGPSVMFYQAHGAIICTTSSQIVTEEERPDFPKTETYSSASAESGQYFEWKDAAKDDARALAKKFIERFPELVQSGYGWDYAYAGWYQRLLGLAEEGWLPCAFGPYLDPNRQYLHVQDCRYGLEGVREERAPLLPNPPPGVFDGTAWF</sequence>
<comment type="caution">
    <text evidence="1">The sequence shown here is derived from an EMBL/GenBank/DDBJ whole genome shotgun (WGS) entry which is preliminary data.</text>
</comment>
<dbReference type="Proteomes" id="UP001062632">
    <property type="component" value="Unassembled WGS sequence"/>
</dbReference>
<organism evidence="1 2">
    <name type="scientific">Neokomagataea thailandica NBRC 106555</name>
    <dbReference type="NCBI Taxonomy" id="1223520"/>
    <lineage>
        <taxon>Bacteria</taxon>
        <taxon>Pseudomonadati</taxon>
        <taxon>Pseudomonadota</taxon>
        <taxon>Alphaproteobacteria</taxon>
        <taxon>Acetobacterales</taxon>
        <taxon>Acetobacteraceae</taxon>
        <taxon>Neokomagataea</taxon>
    </lineage>
</organism>
<gene>
    <name evidence="1" type="ORF">AA106555_1968</name>
</gene>
<accession>A0ABQ0QSJ4</accession>
<evidence type="ECO:0000313" key="1">
    <source>
        <dbReference type="EMBL" id="GBR55218.1"/>
    </source>
</evidence>
<evidence type="ECO:0000313" key="2">
    <source>
        <dbReference type="Proteomes" id="UP001062632"/>
    </source>
</evidence>
<name>A0ABQ0QSJ4_9PROT</name>
<dbReference type="EMBL" id="BAQC01000098">
    <property type="protein sequence ID" value="GBR55218.1"/>
    <property type="molecule type" value="Genomic_DNA"/>
</dbReference>
<protein>
    <submittedName>
        <fullName evidence="1">Uncharacterized protein</fullName>
    </submittedName>
</protein>
<proteinExistence type="predicted"/>
<reference evidence="1 2" key="1">
    <citation type="submission" date="2013-04" db="EMBL/GenBank/DDBJ databases">
        <title>The genome sequencing project of 58 acetic acid bacteria.</title>
        <authorList>
            <person name="Okamoto-Kainuma A."/>
            <person name="Ishikawa M."/>
            <person name="Umino S."/>
            <person name="Koizumi Y."/>
            <person name="Shiwa Y."/>
            <person name="Yoshikawa H."/>
            <person name="Matsutani M."/>
            <person name="Matsushita K."/>
        </authorList>
    </citation>
    <scope>NUCLEOTIDE SEQUENCE [LARGE SCALE GENOMIC DNA]</scope>
    <source>
        <strain evidence="1 2">NBRC 106555</strain>
    </source>
</reference>